<dbReference type="NCBIfam" id="TIGR00244">
    <property type="entry name" value="transcriptional regulator NrdR"/>
    <property type="match status" value="1"/>
</dbReference>
<comment type="similarity">
    <text evidence="7">Belongs to the NrdR family.</text>
</comment>
<evidence type="ECO:0000256" key="7">
    <source>
        <dbReference type="HAMAP-Rule" id="MF_00440"/>
    </source>
</evidence>
<dbReference type="Proteomes" id="UP000070675">
    <property type="component" value="Unassembled WGS sequence"/>
</dbReference>
<dbReference type="HAMAP" id="MF_00440">
    <property type="entry name" value="NrdR"/>
    <property type="match status" value="1"/>
</dbReference>
<dbReference type="GO" id="GO:0005524">
    <property type="term" value="F:ATP binding"/>
    <property type="evidence" value="ECO:0007669"/>
    <property type="project" value="UniProtKB-UniRule"/>
</dbReference>
<evidence type="ECO:0000259" key="8">
    <source>
        <dbReference type="PROSITE" id="PS51161"/>
    </source>
</evidence>
<keyword evidence="1 7" id="KW-0678">Repressor</keyword>
<dbReference type="PANTHER" id="PTHR30455">
    <property type="entry name" value="TRANSCRIPTIONAL REPRESSOR NRDR"/>
    <property type="match status" value="1"/>
</dbReference>
<keyword evidence="10" id="KW-1185">Reference proteome</keyword>
<dbReference type="RefSeq" id="WP_066305810.1">
    <property type="nucleotide sequence ID" value="NZ_KQ959507.1"/>
</dbReference>
<comment type="function">
    <text evidence="7">Negatively regulates transcription of bacterial ribonucleotide reductase nrd genes and operons by binding to NrdR-boxes.</text>
</comment>
<evidence type="ECO:0000313" key="9">
    <source>
        <dbReference type="EMBL" id="KXB33802.1"/>
    </source>
</evidence>
<dbReference type="InterPro" id="IPR005144">
    <property type="entry name" value="ATP-cone_dom"/>
</dbReference>
<proteinExistence type="inferred from homology"/>
<name>A0A133XS94_9ACTN</name>
<dbReference type="Pfam" id="PF03477">
    <property type="entry name" value="ATP-cone"/>
    <property type="match status" value="1"/>
</dbReference>
<dbReference type="EMBL" id="LSCR01000029">
    <property type="protein sequence ID" value="KXB33802.1"/>
    <property type="molecule type" value="Genomic_DNA"/>
</dbReference>
<evidence type="ECO:0000256" key="6">
    <source>
        <dbReference type="ARBA" id="ARBA00023163"/>
    </source>
</evidence>
<dbReference type="GO" id="GO:0045892">
    <property type="term" value="P:negative regulation of DNA-templated transcription"/>
    <property type="evidence" value="ECO:0007669"/>
    <property type="project" value="UniProtKB-UniRule"/>
</dbReference>
<keyword evidence="6 7" id="KW-0804">Transcription</keyword>
<dbReference type="Pfam" id="PF22811">
    <property type="entry name" value="Zn_ribbon_NrdR"/>
    <property type="match status" value="1"/>
</dbReference>
<keyword evidence="3 7" id="KW-0067">ATP-binding</keyword>
<dbReference type="InterPro" id="IPR003796">
    <property type="entry name" value="RNR_NrdR-like"/>
</dbReference>
<dbReference type="InterPro" id="IPR055173">
    <property type="entry name" value="NrdR-like_N"/>
</dbReference>
<accession>A0A133XS94</accession>
<keyword evidence="5 7" id="KW-0238">DNA-binding</keyword>
<dbReference type="PROSITE" id="PS51161">
    <property type="entry name" value="ATP_CONE"/>
    <property type="match status" value="1"/>
</dbReference>
<evidence type="ECO:0000313" key="10">
    <source>
        <dbReference type="Proteomes" id="UP000070675"/>
    </source>
</evidence>
<dbReference type="PATRIC" id="fig|1393034.3.peg.995"/>
<evidence type="ECO:0000256" key="2">
    <source>
        <dbReference type="ARBA" id="ARBA00022741"/>
    </source>
</evidence>
<organism evidence="9 10">
    <name type="scientific">Atopobium deltae</name>
    <dbReference type="NCBI Taxonomy" id="1393034"/>
    <lineage>
        <taxon>Bacteria</taxon>
        <taxon>Bacillati</taxon>
        <taxon>Actinomycetota</taxon>
        <taxon>Coriobacteriia</taxon>
        <taxon>Coriobacteriales</taxon>
        <taxon>Atopobiaceae</taxon>
        <taxon>Atopobium</taxon>
    </lineage>
</organism>
<keyword evidence="2 7" id="KW-0547">Nucleotide-binding</keyword>
<reference evidence="10" key="1">
    <citation type="submission" date="2016-01" db="EMBL/GenBank/DDBJ databases">
        <authorList>
            <person name="Mitreva M."/>
            <person name="Pepin K.H."/>
            <person name="Mihindukulasuriya K.A."/>
            <person name="Fulton R."/>
            <person name="Fronick C."/>
            <person name="O'Laughlin M."/>
            <person name="Miner T."/>
            <person name="Herter B."/>
            <person name="Rosa B.A."/>
            <person name="Cordes M."/>
            <person name="Tomlinson C."/>
            <person name="Wollam A."/>
            <person name="Palsikar V.B."/>
            <person name="Mardis E.R."/>
            <person name="Wilson R.K."/>
        </authorList>
    </citation>
    <scope>NUCLEOTIDE SEQUENCE [LARGE SCALE GENOMIC DNA]</scope>
    <source>
        <strain evidence="10">DNF00019</strain>
    </source>
</reference>
<comment type="caution">
    <text evidence="7">Lacks conserved residue(s) required for the propagation of feature annotation.</text>
</comment>
<evidence type="ECO:0000256" key="3">
    <source>
        <dbReference type="ARBA" id="ARBA00022840"/>
    </source>
</evidence>
<dbReference type="GO" id="GO:0008270">
    <property type="term" value="F:zinc ion binding"/>
    <property type="evidence" value="ECO:0007669"/>
    <property type="project" value="InterPro"/>
</dbReference>
<evidence type="ECO:0000256" key="4">
    <source>
        <dbReference type="ARBA" id="ARBA00023015"/>
    </source>
</evidence>
<dbReference type="OrthoDB" id="9807461at2"/>
<evidence type="ECO:0000256" key="5">
    <source>
        <dbReference type="ARBA" id="ARBA00023125"/>
    </source>
</evidence>
<sequence length="149" mass="17515">MRCPKCGFEDSRVIDSRPSDNDSIRRRRECEQCRHRFTTYERREETPLSVIKRDGVRELFDRQKLLRGLLTATVKRNIPTSELNNFIDVLESEIRDAGKTEITSSDLGELVLKKLIDLDKVAYVRFASVYRDFKDVEEFSNELRSLSHE</sequence>
<feature type="domain" description="ATP-cone" evidence="8">
    <location>
        <begin position="48"/>
        <end position="138"/>
    </location>
</feature>
<gene>
    <name evidence="7" type="primary">nrdR</name>
    <name evidence="9" type="ORF">HMPREF3192_01031</name>
</gene>
<dbReference type="STRING" id="1393034.HMPREF3192_01031"/>
<evidence type="ECO:0000256" key="1">
    <source>
        <dbReference type="ARBA" id="ARBA00022491"/>
    </source>
</evidence>
<protein>
    <recommendedName>
        <fullName evidence="7">Transcriptional repressor NrdR</fullName>
    </recommendedName>
</protein>
<comment type="caution">
    <text evidence="9">The sequence shown here is derived from an EMBL/GenBank/DDBJ whole genome shotgun (WGS) entry which is preliminary data.</text>
</comment>
<dbReference type="GO" id="GO:0003677">
    <property type="term" value="F:DNA binding"/>
    <property type="evidence" value="ECO:0007669"/>
    <property type="project" value="UniProtKB-KW"/>
</dbReference>
<dbReference type="PANTHER" id="PTHR30455:SF2">
    <property type="entry name" value="TRANSCRIPTIONAL REPRESSOR NRDR"/>
    <property type="match status" value="1"/>
</dbReference>
<dbReference type="AlphaFoldDB" id="A0A133XS94"/>
<keyword evidence="4 7" id="KW-0805">Transcription regulation</keyword>